<comment type="caution">
    <text evidence="1">The sequence shown here is derived from an EMBL/GenBank/DDBJ whole genome shotgun (WGS) entry which is preliminary data.</text>
</comment>
<sequence>MQNKTRVRPTNSASSLTAGAVSEEQFRQAFEAVLDLRVTSLKDLIAECQKQAVILENTNNDWTKRIKALQSLRGLIKHDIGCYAPFAEQAYGLLGTALEVSVKDLRSQVCRETCMTIAFVFFLFFCKIGLLRELVFLFWLGISFFSIRVDLDFCLGIRLLK</sequence>
<evidence type="ECO:0000313" key="1">
    <source>
        <dbReference type="EMBL" id="CAK5094546.1"/>
    </source>
</evidence>
<gene>
    <name evidence="1" type="ORF">MENTE1834_LOCUS40702</name>
</gene>
<accession>A0ACB1AMG6</accession>
<name>A0ACB1AMG6_MELEN</name>
<proteinExistence type="predicted"/>
<dbReference type="Proteomes" id="UP001497535">
    <property type="component" value="Unassembled WGS sequence"/>
</dbReference>
<keyword evidence="2" id="KW-1185">Reference proteome</keyword>
<dbReference type="EMBL" id="CAVMJV010000097">
    <property type="protein sequence ID" value="CAK5094546.1"/>
    <property type="molecule type" value="Genomic_DNA"/>
</dbReference>
<evidence type="ECO:0000313" key="2">
    <source>
        <dbReference type="Proteomes" id="UP001497535"/>
    </source>
</evidence>
<reference evidence="1" key="1">
    <citation type="submission" date="2023-11" db="EMBL/GenBank/DDBJ databases">
        <authorList>
            <person name="Poullet M."/>
        </authorList>
    </citation>
    <scope>NUCLEOTIDE SEQUENCE</scope>
    <source>
        <strain evidence="1">E1834</strain>
    </source>
</reference>
<organism evidence="1 2">
    <name type="scientific">Meloidogyne enterolobii</name>
    <name type="common">Root-knot nematode worm</name>
    <name type="synonym">Meloidogyne mayaguensis</name>
    <dbReference type="NCBI Taxonomy" id="390850"/>
    <lineage>
        <taxon>Eukaryota</taxon>
        <taxon>Metazoa</taxon>
        <taxon>Ecdysozoa</taxon>
        <taxon>Nematoda</taxon>
        <taxon>Chromadorea</taxon>
        <taxon>Rhabditida</taxon>
        <taxon>Tylenchina</taxon>
        <taxon>Tylenchomorpha</taxon>
        <taxon>Tylenchoidea</taxon>
        <taxon>Meloidogynidae</taxon>
        <taxon>Meloidogyninae</taxon>
        <taxon>Meloidogyne</taxon>
    </lineage>
</organism>
<protein>
    <submittedName>
        <fullName evidence="1">Uncharacterized protein</fullName>
    </submittedName>
</protein>